<dbReference type="InterPro" id="IPR011053">
    <property type="entry name" value="Single_hybrid_motif"/>
</dbReference>
<dbReference type="SUPFAM" id="SSF51230">
    <property type="entry name" value="Single hybrid motif"/>
    <property type="match status" value="1"/>
</dbReference>
<dbReference type="eggNOG" id="ENOG502SY6R">
    <property type="taxonomic scope" value="Eukaryota"/>
</dbReference>
<evidence type="ECO:0008006" key="3">
    <source>
        <dbReference type="Google" id="ProtNLM"/>
    </source>
</evidence>
<dbReference type="AlphaFoldDB" id="B8BV33"/>
<dbReference type="STRING" id="35128.B8BV33"/>
<gene>
    <name evidence="1" type="ORF">THAPSDRAFT_261476</name>
</gene>
<dbReference type="CDD" id="cd06849">
    <property type="entry name" value="lipoyl_domain"/>
    <property type="match status" value="1"/>
</dbReference>
<reference evidence="1 2" key="2">
    <citation type="journal article" date="2008" name="Nature">
        <title>The Phaeodactylum genome reveals the evolutionary history of diatom genomes.</title>
        <authorList>
            <person name="Bowler C."/>
            <person name="Allen A.E."/>
            <person name="Badger J.H."/>
            <person name="Grimwood J."/>
            <person name="Jabbari K."/>
            <person name="Kuo A."/>
            <person name="Maheswari U."/>
            <person name="Martens C."/>
            <person name="Maumus F."/>
            <person name="Otillar R.P."/>
            <person name="Rayko E."/>
            <person name="Salamov A."/>
            <person name="Vandepoele K."/>
            <person name="Beszteri B."/>
            <person name="Gruber A."/>
            <person name="Heijde M."/>
            <person name="Katinka M."/>
            <person name="Mock T."/>
            <person name="Valentin K."/>
            <person name="Verret F."/>
            <person name="Berges J.A."/>
            <person name="Brownlee C."/>
            <person name="Cadoret J.P."/>
            <person name="Chiovitti A."/>
            <person name="Choi C.J."/>
            <person name="Coesel S."/>
            <person name="De Martino A."/>
            <person name="Detter J.C."/>
            <person name="Durkin C."/>
            <person name="Falciatore A."/>
            <person name="Fournet J."/>
            <person name="Haruta M."/>
            <person name="Huysman M.J."/>
            <person name="Jenkins B.D."/>
            <person name="Jiroutova K."/>
            <person name="Jorgensen R.E."/>
            <person name="Joubert Y."/>
            <person name="Kaplan A."/>
            <person name="Kroger N."/>
            <person name="Kroth P.G."/>
            <person name="La Roche J."/>
            <person name="Lindquist E."/>
            <person name="Lommer M."/>
            <person name="Martin-Jezequel V."/>
            <person name="Lopez P.J."/>
            <person name="Lucas S."/>
            <person name="Mangogna M."/>
            <person name="McGinnis K."/>
            <person name="Medlin L.K."/>
            <person name="Montsant A."/>
            <person name="Oudot-Le Secq M.P."/>
            <person name="Napoli C."/>
            <person name="Obornik M."/>
            <person name="Parker M.S."/>
            <person name="Petit J.L."/>
            <person name="Porcel B.M."/>
            <person name="Poulsen N."/>
            <person name="Robison M."/>
            <person name="Rychlewski L."/>
            <person name="Rynearson T.A."/>
            <person name="Schmutz J."/>
            <person name="Shapiro H."/>
            <person name="Siaut M."/>
            <person name="Stanley M."/>
            <person name="Sussman M.R."/>
            <person name="Taylor A.R."/>
            <person name="Vardi A."/>
            <person name="von Dassow P."/>
            <person name="Vyverman W."/>
            <person name="Willis A."/>
            <person name="Wyrwicz L.S."/>
            <person name="Rokhsar D.S."/>
            <person name="Weissenbach J."/>
            <person name="Armbrust E.V."/>
            <person name="Green B.R."/>
            <person name="Van de Peer Y."/>
            <person name="Grigoriev I.V."/>
        </authorList>
    </citation>
    <scope>NUCLEOTIDE SEQUENCE [LARGE SCALE GENOMIC DNA]</scope>
    <source>
        <strain evidence="1 2">CCMP1335</strain>
    </source>
</reference>
<sequence length="137" mass="15366">MDAVEGSSGCASGINRYFSGKLNGEGEQDYSEIDVVNEKPRTKVPGMIDRNKFTHEVKGIIETWYKKEGDIIKQDDVICDVRTEMFTFGMITDDDFDSIMGKILVPERTKPIKPGTVICTTFNAEGKSEDDNKKDDE</sequence>
<dbReference type="GeneID" id="7443085"/>
<dbReference type="PaxDb" id="35128-Thaps261476"/>
<dbReference type="InParanoid" id="B8BV33"/>
<evidence type="ECO:0000313" key="1">
    <source>
        <dbReference type="EMBL" id="EED95389.1"/>
    </source>
</evidence>
<dbReference type="KEGG" id="tps:THAPSDRAFT_261476"/>
<accession>B8BV33</accession>
<dbReference type="RefSeq" id="XP_002287946.1">
    <property type="nucleotide sequence ID" value="XM_002287910.1"/>
</dbReference>
<name>B8BV33_THAPS</name>
<organism evidence="1 2">
    <name type="scientific">Thalassiosira pseudonana</name>
    <name type="common">Marine diatom</name>
    <name type="synonym">Cyclotella nana</name>
    <dbReference type="NCBI Taxonomy" id="35128"/>
    <lineage>
        <taxon>Eukaryota</taxon>
        <taxon>Sar</taxon>
        <taxon>Stramenopiles</taxon>
        <taxon>Ochrophyta</taxon>
        <taxon>Bacillariophyta</taxon>
        <taxon>Coscinodiscophyceae</taxon>
        <taxon>Thalassiosirophycidae</taxon>
        <taxon>Thalassiosirales</taxon>
        <taxon>Thalassiosiraceae</taxon>
        <taxon>Thalassiosira</taxon>
    </lineage>
</organism>
<protein>
    <recommendedName>
        <fullName evidence="3">Lipoyl-binding domain-containing protein</fullName>
    </recommendedName>
</protein>
<dbReference type="Gene3D" id="2.40.50.100">
    <property type="match status" value="1"/>
</dbReference>
<dbReference type="HOGENOM" id="CLU_1869294_0_0_1"/>
<proteinExistence type="predicted"/>
<dbReference type="Proteomes" id="UP000001449">
    <property type="component" value="Chromosome 2"/>
</dbReference>
<keyword evidence="2" id="KW-1185">Reference proteome</keyword>
<reference evidence="1 2" key="1">
    <citation type="journal article" date="2004" name="Science">
        <title>The genome of the diatom Thalassiosira pseudonana: ecology, evolution, and metabolism.</title>
        <authorList>
            <person name="Armbrust E.V."/>
            <person name="Berges J.A."/>
            <person name="Bowler C."/>
            <person name="Green B.R."/>
            <person name="Martinez D."/>
            <person name="Putnam N.H."/>
            <person name="Zhou S."/>
            <person name="Allen A.E."/>
            <person name="Apt K.E."/>
            <person name="Bechner M."/>
            <person name="Brzezinski M.A."/>
            <person name="Chaal B.K."/>
            <person name="Chiovitti A."/>
            <person name="Davis A.K."/>
            <person name="Demarest M.S."/>
            <person name="Detter J.C."/>
            <person name="Glavina T."/>
            <person name="Goodstein D."/>
            <person name="Hadi M.Z."/>
            <person name="Hellsten U."/>
            <person name="Hildebrand M."/>
            <person name="Jenkins B.D."/>
            <person name="Jurka J."/>
            <person name="Kapitonov V.V."/>
            <person name="Kroger N."/>
            <person name="Lau W.W."/>
            <person name="Lane T.W."/>
            <person name="Larimer F.W."/>
            <person name="Lippmeier J.C."/>
            <person name="Lucas S."/>
            <person name="Medina M."/>
            <person name="Montsant A."/>
            <person name="Obornik M."/>
            <person name="Parker M.S."/>
            <person name="Palenik B."/>
            <person name="Pazour G.J."/>
            <person name="Richardson P.M."/>
            <person name="Rynearson T.A."/>
            <person name="Saito M.A."/>
            <person name="Schwartz D.C."/>
            <person name="Thamatrakoln K."/>
            <person name="Valentin K."/>
            <person name="Vardi A."/>
            <person name="Wilkerson F.P."/>
            <person name="Rokhsar D.S."/>
        </authorList>
    </citation>
    <scope>NUCLEOTIDE SEQUENCE [LARGE SCALE GENOMIC DNA]</scope>
    <source>
        <strain evidence="1 2">CCMP1335</strain>
    </source>
</reference>
<evidence type="ECO:0000313" key="2">
    <source>
        <dbReference type="Proteomes" id="UP000001449"/>
    </source>
</evidence>
<dbReference type="EMBL" id="CM000639">
    <property type="protein sequence ID" value="EED95389.1"/>
    <property type="molecule type" value="Genomic_DNA"/>
</dbReference>